<keyword evidence="2" id="KW-1185">Reference proteome</keyword>
<reference evidence="1 2" key="1">
    <citation type="submission" date="2018-06" db="EMBL/GenBank/DDBJ databases">
        <title>Genomic Encyclopedia of Archaeal and Bacterial Type Strains, Phase II (KMG-II): from individual species to whole genera.</title>
        <authorList>
            <person name="Goeker M."/>
        </authorList>
    </citation>
    <scope>NUCLEOTIDE SEQUENCE [LARGE SCALE GENOMIC DNA]</scope>
    <source>
        <strain evidence="1 2">DSM 17205</strain>
    </source>
</reference>
<accession>A0ABX5PZQ6</accession>
<dbReference type="RefSeq" id="WP_148285386.1">
    <property type="nucleotide sequence ID" value="NZ_QKZR01000001.1"/>
</dbReference>
<dbReference type="EMBL" id="QKZR01000001">
    <property type="protein sequence ID" value="PZX43076.1"/>
    <property type="molecule type" value="Genomic_DNA"/>
</dbReference>
<evidence type="ECO:0000313" key="1">
    <source>
        <dbReference type="EMBL" id="PZX43076.1"/>
    </source>
</evidence>
<organism evidence="1 2">
    <name type="scientific">Nonlabens dokdonensis</name>
    <dbReference type="NCBI Taxonomy" id="328515"/>
    <lineage>
        <taxon>Bacteria</taxon>
        <taxon>Pseudomonadati</taxon>
        <taxon>Bacteroidota</taxon>
        <taxon>Flavobacteriia</taxon>
        <taxon>Flavobacteriales</taxon>
        <taxon>Flavobacteriaceae</taxon>
        <taxon>Nonlabens</taxon>
    </lineage>
</organism>
<dbReference type="Proteomes" id="UP000248584">
    <property type="component" value="Unassembled WGS sequence"/>
</dbReference>
<evidence type="ECO:0000313" key="2">
    <source>
        <dbReference type="Proteomes" id="UP000248584"/>
    </source>
</evidence>
<comment type="caution">
    <text evidence="1">The sequence shown here is derived from an EMBL/GenBank/DDBJ whole genome shotgun (WGS) entry which is preliminary data.</text>
</comment>
<name>A0ABX5PZQ6_9FLAO</name>
<protein>
    <submittedName>
        <fullName evidence="1">Uncharacterized protein</fullName>
    </submittedName>
</protein>
<gene>
    <name evidence="1" type="ORF">LX97_00075</name>
</gene>
<proteinExistence type="predicted"/>
<sequence>MNIYIYEFLFYLGMTSLNIHKIKFYQFLNEDLTIEQFKNWVFENEELERILGIDHHNDLLSYNFKSTFLSSYIKSLVKKCFDWEDFERWRTIVLFKKINTGAIEMVLASHKLRDIYLEQKEELKYSFINISLAIGYESEFIKYPIESEYSHWNIEALNKLLEPLNFYKESFLKDVNENLEQLLNSETKI</sequence>